<dbReference type="EMBL" id="FTPD01000010">
    <property type="protein sequence ID" value="SIT54659.1"/>
    <property type="molecule type" value="Genomic_DNA"/>
</dbReference>
<dbReference type="AlphaFoldDB" id="A0A1R3V4A5"/>
<organism evidence="1 2">
    <name type="scientific">Mesorhizobium prunaredense</name>
    <dbReference type="NCBI Taxonomy" id="1631249"/>
    <lineage>
        <taxon>Bacteria</taxon>
        <taxon>Pseudomonadati</taxon>
        <taxon>Pseudomonadota</taxon>
        <taxon>Alphaproteobacteria</taxon>
        <taxon>Hyphomicrobiales</taxon>
        <taxon>Phyllobacteriaceae</taxon>
        <taxon>Mesorhizobium</taxon>
    </lineage>
</organism>
<evidence type="ECO:0000313" key="1">
    <source>
        <dbReference type="EMBL" id="SIT54659.1"/>
    </source>
</evidence>
<reference evidence="2" key="1">
    <citation type="submission" date="2017-01" db="EMBL/GenBank/DDBJ databases">
        <authorList>
            <person name="Brunel B."/>
        </authorList>
    </citation>
    <scope>NUCLEOTIDE SEQUENCE [LARGE SCALE GENOMIC DNA]</scope>
</reference>
<proteinExistence type="predicted"/>
<accession>A0A1R3V4A5</accession>
<dbReference type="STRING" id="1631249.BQ8794_180003"/>
<evidence type="ECO:0000313" key="2">
    <source>
        <dbReference type="Proteomes" id="UP000188388"/>
    </source>
</evidence>
<keyword evidence="2" id="KW-1185">Reference proteome</keyword>
<protein>
    <submittedName>
        <fullName evidence="1">Uncharacterized protein</fullName>
    </submittedName>
</protein>
<sequence>MAPLLSVDCSLTMLNATDNVRWVEYILTLQDFLTDYDVSLRV</sequence>
<name>A0A1R3V4A5_9HYPH</name>
<gene>
    <name evidence="1" type="ORF">BQ8794_180003</name>
</gene>
<dbReference type="Proteomes" id="UP000188388">
    <property type="component" value="Unassembled WGS sequence"/>
</dbReference>